<protein>
    <submittedName>
        <fullName evidence="1">Uncharacterized protein</fullName>
    </submittedName>
</protein>
<dbReference type="Proteomes" id="UP000325313">
    <property type="component" value="Unassembled WGS sequence"/>
</dbReference>
<proteinExistence type="predicted"/>
<gene>
    <name evidence="1" type="ORF">PGTUg99_019221</name>
</gene>
<accession>A0A5B0S7J7</accession>
<dbReference type="EMBL" id="VDEP01000073">
    <property type="protein sequence ID" value="KAA1133133.1"/>
    <property type="molecule type" value="Genomic_DNA"/>
</dbReference>
<comment type="caution">
    <text evidence="1">The sequence shown here is derived from an EMBL/GenBank/DDBJ whole genome shotgun (WGS) entry which is preliminary data.</text>
</comment>
<reference evidence="1 2" key="1">
    <citation type="submission" date="2019-05" db="EMBL/GenBank/DDBJ databases">
        <title>Emergence of the Ug99 lineage of the wheat stem rust pathogen through somatic hybridization.</title>
        <authorList>
            <person name="Li F."/>
            <person name="Upadhyaya N.M."/>
            <person name="Sperschneider J."/>
            <person name="Matny O."/>
            <person name="Nguyen-Phuc H."/>
            <person name="Mago R."/>
            <person name="Raley C."/>
            <person name="Miller M.E."/>
            <person name="Silverstein K.A.T."/>
            <person name="Henningsen E."/>
            <person name="Hirsch C.D."/>
            <person name="Visser B."/>
            <person name="Pretorius Z.A."/>
            <person name="Steffenson B.J."/>
            <person name="Schwessinger B."/>
            <person name="Dodds P.N."/>
            <person name="Figueroa M."/>
        </authorList>
    </citation>
    <scope>NUCLEOTIDE SEQUENCE [LARGE SCALE GENOMIC DNA]</scope>
    <source>
        <strain evidence="1 2">Ug99</strain>
    </source>
</reference>
<evidence type="ECO:0000313" key="2">
    <source>
        <dbReference type="Proteomes" id="UP000325313"/>
    </source>
</evidence>
<evidence type="ECO:0000313" key="1">
    <source>
        <dbReference type="EMBL" id="KAA1133133.1"/>
    </source>
</evidence>
<organism evidence="1 2">
    <name type="scientific">Puccinia graminis f. sp. tritici</name>
    <dbReference type="NCBI Taxonomy" id="56615"/>
    <lineage>
        <taxon>Eukaryota</taxon>
        <taxon>Fungi</taxon>
        <taxon>Dikarya</taxon>
        <taxon>Basidiomycota</taxon>
        <taxon>Pucciniomycotina</taxon>
        <taxon>Pucciniomycetes</taxon>
        <taxon>Pucciniales</taxon>
        <taxon>Pucciniaceae</taxon>
        <taxon>Puccinia</taxon>
    </lineage>
</organism>
<sequence>MCQDENFTTGGRIESAVHTFADWIPSLRAVNLTELYNLLLGYFDLLKPDTEKHKRGDGPNPGRVHLRCPPFKLAHLSQSFLPGTDSAARRPKHSTLRLPMMREACAEGSRVYCPDSKEHQDLSSSDLSQTSQTSRSRLIIGSCAGHDAADFDMHRADMDNHF</sequence>
<name>A0A5B0S7J7_PUCGR</name>
<dbReference type="AlphaFoldDB" id="A0A5B0S7J7"/>